<sequence length="125" mass="14089">MDIFNKPRTLCNTCVLHLQWISSHVNLKYNDIADSLAKEGTAMPQGYIEPLTYLELYSRRNALVNISWRHPPAHSRYSSEGQGAAICFKGDRKDQTALARLSSGHLKTLRHSRGDKKFNTCTIAA</sequence>
<evidence type="ECO:0000313" key="3">
    <source>
        <dbReference type="Proteomes" id="UP000499080"/>
    </source>
</evidence>
<evidence type="ECO:0000313" key="2">
    <source>
        <dbReference type="EMBL" id="GBN91581.1"/>
    </source>
</evidence>
<keyword evidence="3" id="KW-1185">Reference proteome</keyword>
<dbReference type="EMBL" id="BGPR01023958">
    <property type="protein sequence ID" value="GBN91581.1"/>
    <property type="molecule type" value="Genomic_DNA"/>
</dbReference>
<reference evidence="2 3" key="1">
    <citation type="journal article" date="2019" name="Sci. Rep.">
        <title>Orb-weaving spider Araneus ventricosus genome elucidates the spidroin gene catalogue.</title>
        <authorList>
            <person name="Kono N."/>
            <person name="Nakamura H."/>
            <person name="Ohtoshi R."/>
            <person name="Moran D.A.P."/>
            <person name="Shinohara A."/>
            <person name="Yoshida Y."/>
            <person name="Fujiwara M."/>
            <person name="Mori M."/>
            <person name="Tomita M."/>
            <person name="Arakawa K."/>
        </authorList>
    </citation>
    <scope>NUCLEOTIDE SEQUENCE [LARGE SCALE GENOMIC DNA]</scope>
</reference>
<accession>A0A4Y2SUE9</accession>
<evidence type="ECO:0000313" key="1">
    <source>
        <dbReference type="EMBL" id="GBN91580.1"/>
    </source>
</evidence>
<dbReference type="Proteomes" id="UP000499080">
    <property type="component" value="Unassembled WGS sequence"/>
</dbReference>
<comment type="caution">
    <text evidence="2">The sequence shown here is derived from an EMBL/GenBank/DDBJ whole genome shotgun (WGS) entry which is preliminary data.</text>
</comment>
<dbReference type="EMBL" id="BGPR01023957">
    <property type="protein sequence ID" value="GBN91580.1"/>
    <property type="molecule type" value="Genomic_DNA"/>
</dbReference>
<organism evidence="2 3">
    <name type="scientific">Araneus ventricosus</name>
    <name type="common">Orbweaver spider</name>
    <name type="synonym">Epeira ventricosa</name>
    <dbReference type="NCBI Taxonomy" id="182803"/>
    <lineage>
        <taxon>Eukaryota</taxon>
        <taxon>Metazoa</taxon>
        <taxon>Ecdysozoa</taxon>
        <taxon>Arthropoda</taxon>
        <taxon>Chelicerata</taxon>
        <taxon>Arachnida</taxon>
        <taxon>Araneae</taxon>
        <taxon>Araneomorphae</taxon>
        <taxon>Entelegynae</taxon>
        <taxon>Araneoidea</taxon>
        <taxon>Araneidae</taxon>
        <taxon>Araneus</taxon>
    </lineage>
</organism>
<name>A0A4Y2SUE9_ARAVE</name>
<dbReference type="AlphaFoldDB" id="A0A4Y2SUE9"/>
<protein>
    <submittedName>
        <fullName evidence="2">Uncharacterized protein</fullName>
    </submittedName>
</protein>
<dbReference type="OrthoDB" id="7482697at2759"/>
<proteinExistence type="predicted"/>
<gene>
    <name evidence="2" type="ORF">AVEN_142684_1</name>
    <name evidence="1" type="ORF">AVEN_232762_1</name>
</gene>